<dbReference type="PROSITE" id="PS50294">
    <property type="entry name" value="WD_REPEATS_REGION"/>
    <property type="match status" value="5"/>
</dbReference>
<dbReference type="InterPro" id="IPR020472">
    <property type="entry name" value="WD40_PAC1"/>
</dbReference>
<dbReference type="InterPro" id="IPR036322">
    <property type="entry name" value="WD40_repeat_dom_sf"/>
</dbReference>
<dbReference type="PANTHER" id="PTHR19876">
    <property type="entry name" value="COATOMER"/>
    <property type="match status" value="1"/>
</dbReference>
<dbReference type="InterPro" id="IPR001680">
    <property type="entry name" value="WD40_rpt"/>
</dbReference>
<dbReference type="PRINTS" id="PR00320">
    <property type="entry name" value="GPROTEINBRPT"/>
</dbReference>
<keyword evidence="10 11" id="KW-0131">Cell cycle</keyword>
<dbReference type="Gene3D" id="1.20.960.30">
    <property type="match status" value="1"/>
</dbReference>
<feature type="repeat" description="WD" evidence="12">
    <location>
        <begin position="330"/>
        <end position="344"/>
    </location>
</feature>
<dbReference type="PIRSF" id="PIRSF037647">
    <property type="entry name" value="Dynein_regulator_Lis1"/>
    <property type="match status" value="1"/>
</dbReference>
<dbReference type="InterPro" id="IPR006594">
    <property type="entry name" value="LisH"/>
</dbReference>
<dbReference type="PROSITE" id="PS50082">
    <property type="entry name" value="WD_REPEATS_2"/>
    <property type="match status" value="6"/>
</dbReference>
<evidence type="ECO:0000256" key="3">
    <source>
        <dbReference type="ARBA" id="ARBA00022574"/>
    </source>
</evidence>
<feature type="repeat" description="WD" evidence="12">
    <location>
        <begin position="116"/>
        <end position="157"/>
    </location>
</feature>
<dbReference type="FunFam" id="1.20.960.30:FF:000002">
    <property type="entry name" value="Platelet-activating factor acetylhydrolase ib"/>
    <property type="match status" value="1"/>
</dbReference>
<dbReference type="GO" id="GO:0051012">
    <property type="term" value="P:microtubule sliding"/>
    <property type="evidence" value="ECO:0007669"/>
    <property type="project" value="UniProtKB-UniRule"/>
</dbReference>
<dbReference type="FunFam" id="2.130.10.10:FF:000342">
    <property type="entry name" value="Nuclear distribution protein PAC1"/>
    <property type="match status" value="1"/>
</dbReference>
<comment type="function">
    <text evidence="11">Positively regulates the activity of the minus-end directed microtubule motor protein dynein. May enhance dynein-mediated microtubule sliding by targeting dynein to the microtubule plus end. Required for nuclear migration during vegetative growth as well as development. Required for retrograde early endosome (EE) transport from the hyphal tip. Required for localization of dynein to the mitotic spindle poles. Recruits additional proteins to the dynein complex at SPBs.</text>
</comment>
<evidence type="ECO:0000256" key="2">
    <source>
        <dbReference type="ARBA" id="ARBA00022490"/>
    </source>
</evidence>
<dbReference type="InterPro" id="IPR056795">
    <property type="entry name" value="PAC1-like_LisH-like_dom"/>
</dbReference>
<dbReference type="GO" id="GO:0070840">
    <property type="term" value="F:dynein complex binding"/>
    <property type="evidence" value="ECO:0007669"/>
    <property type="project" value="UniProtKB-UniRule"/>
</dbReference>
<evidence type="ECO:0000313" key="14">
    <source>
        <dbReference type="EMBL" id="KAK4463416.1"/>
    </source>
</evidence>
<comment type="domain">
    <text evidence="11">Dimerization mediated by the LisH domain may be required to activate dynein.</text>
</comment>
<comment type="subcellular location">
    <subcellularLocation>
        <location evidence="11">Cytoplasm</location>
        <location evidence="11">Cytoskeleton</location>
    </subcellularLocation>
    <subcellularLocation>
        <location evidence="11">Cytoplasm</location>
        <location evidence="11">Cytoskeleton</location>
        <location evidence="11">Spindle pole</location>
    </subcellularLocation>
    <text evidence="11">Localizes to the plus ends of microtubules at the hyphal tip and the mitotic spindle poles.</text>
</comment>
<evidence type="ECO:0000256" key="5">
    <source>
        <dbReference type="ARBA" id="ARBA00022701"/>
    </source>
</evidence>
<dbReference type="Proteomes" id="UP001321749">
    <property type="component" value="Unassembled WGS sequence"/>
</dbReference>
<dbReference type="InterPro" id="IPR015943">
    <property type="entry name" value="WD40/YVTN_repeat-like_dom_sf"/>
</dbReference>
<dbReference type="GO" id="GO:0006888">
    <property type="term" value="P:endoplasmic reticulum to Golgi vesicle-mediated transport"/>
    <property type="evidence" value="ECO:0007669"/>
    <property type="project" value="TreeGrafter"/>
</dbReference>
<dbReference type="InterPro" id="IPR019775">
    <property type="entry name" value="WD40_repeat_CS"/>
</dbReference>
<reference evidence="14" key="2">
    <citation type="submission" date="2023-06" db="EMBL/GenBank/DDBJ databases">
        <authorList>
            <consortium name="Lawrence Berkeley National Laboratory"/>
            <person name="Mondo S.J."/>
            <person name="Hensen N."/>
            <person name="Bonometti L."/>
            <person name="Westerberg I."/>
            <person name="Brannstrom I.O."/>
            <person name="Guillou S."/>
            <person name="Cros-Aarteil S."/>
            <person name="Calhoun S."/>
            <person name="Haridas S."/>
            <person name="Kuo A."/>
            <person name="Pangilinan J."/>
            <person name="Riley R."/>
            <person name="Labutti K."/>
            <person name="Andreopoulos B."/>
            <person name="Lipzen A."/>
            <person name="Chen C."/>
            <person name="Yanf M."/>
            <person name="Daum C."/>
            <person name="Ng V."/>
            <person name="Clum A."/>
            <person name="Steindorff A."/>
            <person name="Ohm R."/>
            <person name="Martin F."/>
            <person name="Silar P."/>
            <person name="Natvig D."/>
            <person name="Lalanne C."/>
            <person name="Gautier V."/>
            <person name="Ament-Velasquez S.L."/>
            <person name="Kruys A."/>
            <person name="Hutchinson M.I."/>
            <person name="Powell A.J."/>
            <person name="Barry K."/>
            <person name="Miller A.N."/>
            <person name="Grigoriev I.V."/>
            <person name="Debuchy R."/>
            <person name="Gladieux P."/>
            <person name="Thoren M.H."/>
            <person name="Johannesson H."/>
        </authorList>
    </citation>
    <scope>NUCLEOTIDE SEQUENCE</scope>
    <source>
        <strain evidence="14">PSN324</strain>
    </source>
</reference>
<feature type="repeat" description="WD" evidence="12">
    <location>
        <begin position="353"/>
        <end position="387"/>
    </location>
</feature>
<gene>
    <name evidence="11" type="primary">PAC1</name>
    <name evidence="11" type="synonym">LIS1</name>
    <name evidence="14" type="ORF">QBC42DRAFT_345595</name>
</gene>
<evidence type="ECO:0000256" key="6">
    <source>
        <dbReference type="ARBA" id="ARBA00022737"/>
    </source>
</evidence>
<evidence type="ECO:0000256" key="9">
    <source>
        <dbReference type="ARBA" id="ARBA00023212"/>
    </source>
</evidence>
<sequence length="462" mass="50168">MASPTTPILTPRQAEELHKSLISYLTSQNLLATASALRTELSLPESAFDQSQTEKYQGLLEKKWTSVIRLQRKILELEATVASLKTDLLSSSLGSSLRPVQDPAGWLPRSPPRYTLEGHRLPITSVAFHPVFSSLASASEDTTVKVWDWELGELERTLKGHTKAVLDVDYGLKLLASCSSDMSIKLWDPLDGYKNIRTLQGHEHIVSSVRFVPGGSNMLVSASKDCSLKLWDVNTGYCVKTVTGHSDWVRAVSPSTDGRWLVSTGSDMSVRLWDLSGIGGGRGEVDCKGVMLGHENYNLCCVFAPAAAYPYLSKLAGQEKPPAATSAAEFMATGSRDKQIRLWDGRGNCIKVLTGHDNWVRGLVFHPGGKYLISVADDRTLRCWDLSQEGKCVQTLKGVYDGFVSCVRWAPNVIKDGLANGVNGQPSTPGKKADETAAAQIRCVIATGSVDGSEGKVRIFAG</sequence>
<dbReference type="EMBL" id="MU864960">
    <property type="protein sequence ID" value="KAK4463416.1"/>
    <property type="molecule type" value="Genomic_DNA"/>
</dbReference>
<keyword evidence="1 11" id="KW-0813">Transport</keyword>
<dbReference type="GO" id="GO:0000922">
    <property type="term" value="C:spindle pole"/>
    <property type="evidence" value="ECO:0007669"/>
    <property type="project" value="UniProtKB-SubCell"/>
</dbReference>
<dbReference type="GO" id="GO:0005875">
    <property type="term" value="C:microtubule associated complex"/>
    <property type="evidence" value="ECO:0007669"/>
    <property type="project" value="UniProtKB-UniRule"/>
</dbReference>
<evidence type="ECO:0000256" key="8">
    <source>
        <dbReference type="ARBA" id="ARBA00023054"/>
    </source>
</evidence>
<reference evidence="14" key="1">
    <citation type="journal article" date="2023" name="Mol. Phylogenet. Evol.">
        <title>Genome-scale phylogeny and comparative genomics of the fungal order Sordariales.</title>
        <authorList>
            <person name="Hensen N."/>
            <person name="Bonometti L."/>
            <person name="Westerberg I."/>
            <person name="Brannstrom I.O."/>
            <person name="Guillou S."/>
            <person name="Cros-Aarteil S."/>
            <person name="Calhoun S."/>
            <person name="Haridas S."/>
            <person name="Kuo A."/>
            <person name="Mondo S."/>
            <person name="Pangilinan J."/>
            <person name="Riley R."/>
            <person name="LaButti K."/>
            <person name="Andreopoulos B."/>
            <person name="Lipzen A."/>
            <person name="Chen C."/>
            <person name="Yan M."/>
            <person name="Daum C."/>
            <person name="Ng V."/>
            <person name="Clum A."/>
            <person name="Steindorff A."/>
            <person name="Ohm R.A."/>
            <person name="Martin F."/>
            <person name="Silar P."/>
            <person name="Natvig D.O."/>
            <person name="Lalanne C."/>
            <person name="Gautier V."/>
            <person name="Ament-Velasquez S.L."/>
            <person name="Kruys A."/>
            <person name="Hutchinson M.I."/>
            <person name="Powell A.J."/>
            <person name="Barry K."/>
            <person name="Miller A.N."/>
            <person name="Grigoriev I.V."/>
            <person name="Debuchy R."/>
            <person name="Gladieux P."/>
            <person name="Hiltunen Thoren M."/>
            <person name="Johannesson H."/>
        </authorList>
    </citation>
    <scope>NUCLEOTIDE SEQUENCE</scope>
    <source>
        <strain evidence="14">PSN324</strain>
    </source>
</reference>
<dbReference type="CDD" id="cd00200">
    <property type="entry name" value="WD40"/>
    <property type="match status" value="1"/>
</dbReference>
<dbReference type="Gene3D" id="2.130.10.10">
    <property type="entry name" value="YVTN repeat-like/Quinoprotein amine dehydrogenase"/>
    <property type="match status" value="1"/>
</dbReference>
<evidence type="ECO:0000256" key="4">
    <source>
        <dbReference type="ARBA" id="ARBA00022618"/>
    </source>
</evidence>
<dbReference type="Pfam" id="PF00400">
    <property type="entry name" value="WD40"/>
    <property type="match status" value="6"/>
</dbReference>
<dbReference type="SUPFAM" id="SSF50978">
    <property type="entry name" value="WD40 repeat-like"/>
    <property type="match status" value="1"/>
</dbReference>
<dbReference type="SMART" id="SM00320">
    <property type="entry name" value="WD40"/>
    <property type="match status" value="7"/>
</dbReference>
<keyword evidence="3 12" id="KW-0853">WD repeat</keyword>
<dbReference type="GO" id="GO:0023052">
    <property type="term" value="P:signaling"/>
    <property type="evidence" value="ECO:0007669"/>
    <property type="project" value="UniProtKB-ARBA"/>
</dbReference>
<dbReference type="GO" id="GO:0006891">
    <property type="term" value="P:intra-Golgi vesicle-mediated transport"/>
    <property type="evidence" value="ECO:0007669"/>
    <property type="project" value="TreeGrafter"/>
</dbReference>
<dbReference type="AlphaFoldDB" id="A0AAV9HWE9"/>
<dbReference type="PANTHER" id="PTHR19876:SF2">
    <property type="entry name" value="COATOMER SUBUNIT BETA"/>
    <property type="match status" value="1"/>
</dbReference>
<dbReference type="GO" id="GO:0000132">
    <property type="term" value="P:establishment of mitotic spindle orientation"/>
    <property type="evidence" value="ECO:0007669"/>
    <property type="project" value="UniProtKB-UniRule"/>
</dbReference>
<comment type="subunit">
    <text evidence="11">Self-associates. Interacts with NDL1 and dynein.</text>
</comment>
<protein>
    <recommendedName>
        <fullName evidence="11">Nuclear distribution protein PAC1</fullName>
    </recommendedName>
    <alternativeName>
        <fullName evidence="11">Lissencephaly-1 homolog</fullName>
        <shortName evidence="11">LIS-1</shortName>
    </alternativeName>
    <alternativeName>
        <fullName evidence="11">nudF homolog</fullName>
    </alternativeName>
</protein>
<keyword evidence="4 11" id="KW-0132">Cell division</keyword>
<proteinExistence type="inferred from homology"/>
<evidence type="ECO:0000259" key="13">
    <source>
        <dbReference type="Pfam" id="PF24951"/>
    </source>
</evidence>
<evidence type="ECO:0000256" key="11">
    <source>
        <dbReference type="HAMAP-Rule" id="MF_03141"/>
    </source>
</evidence>
<dbReference type="InterPro" id="IPR017252">
    <property type="entry name" value="Dynein_regulator_LIS1"/>
</dbReference>
<dbReference type="PROSITE" id="PS00678">
    <property type="entry name" value="WD_REPEATS_1"/>
    <property type="match status" value="2"/>
</dbReference>
<accession>A0AAV9HWE9</accession>
<evidence type="ECO:0000256" key="12">
    <source>
        <dbReference type="PROSITE-ProRule" id="PRU00221"/>
    </source>
</evidence>
<keyword evidence="2 11" id="KW-0963">Cytoplasm</keyword>
<comment type="caution">
    <text evidence="14">The sequence shown here is derived from an EMBL/GenBank/DDBJ whole genome shotgun (WGS) entry which is preliminary data.</text>
</comment>
<dbReference type="GO" id="GO:0007154">
    <property type="term" value="P:cell communication"/>
    <property type="evidence" value="ECO:0007669"/>
    <property type="project" value="UniProtKB-ARBA"/>
</dbReference>
<dbReference type="GO" id="GO:0005874">
    <property type="term" value="C:microtubule"/>
    <property type="evidence" value="ECO:0007669"/>
    <property type="project" value="UniProtKB-KW"/>
</dbReference>
<feature type="repeat" description="WD" evidence="12">
    <location>
        <begin position="199"/>
        <end position="241"/>
    </location>
</feature>
<comment type="similarity">
    <text evidence="11">Belongs to the WD repeat LIS1/nudF family.</text>
</comment>
<keyword evidence="9 11" id="KW-0206">Cytoskeleton</keyword>
<dbReference type="InterPro" id="IPR037190">
    <property type="entry name" value="LIS1_N"/>
</dbReference>
<feature type="repeat" description="WD" evidence="12">
    <location>
        <begin position="242"/>
        <end position="276"/>
    </location>
</feature>
<dbReference type="SUPFAM" id="SSF109925">
    <property type="entry name" value="Lissencephaly-1 protein (Lis-1, PAF-AH alpha) N-terminal domain"/>
    <property type="match status" value="1"/>
</dbReference>
<name>A0AAV9HWE9_9PEZI</name>
<dbReference type="HAMAP" id="MF_03141">
    <property type="entry name" value="lis1"/>
    <property type="match status" value="1"/>
</dbReference>
<organism evidence="14 15">
    <name type="scientific">Cladorrhinum samala</name>
    <dbReference type="NCBI Taxonomy" id="585594"/>
    <lineage>
        <taxon>Eukaryota</taxon>
        <taxon>Fungi</taxon>
        <taxon>Dikarya</taxon>
        <taxon>Ascomycota</taxon>
        <taxon>Pezizomycotina</taxon>
        <taxon>Sordariomycetes</taxon>
        <taxon>Sordariomycetidae</taxon>
        <taxon>Sordariales</taxon>
        <taxon>Podosporaceae</taxon>
        <taxon>Cladorrhinum</taxon>
    </lineage>
</organism>
<dbReference type="GO" id="GO:0030126">
    <property type="term" value="C:COPI vesicle coat"/>
    <property type="evidence" value="ECO:0007669"/>
    <property type="project" value="TreeGrafter"/>
</dbReference>
<evidence type="ECO:0000256" key="10">
    <source>
        <dbReference type="ARBA" id="ARBA00023306"/>
    </source>
</evidence>
<dbReference type="GO" id="GO:0051301">
    <property type="term" value="P:cell division"/>
    <property type="evidence" value="ECO:0007669"/>
    <property type="project" value="UniProtKB-KW"/>
</dbReference>
<dbReference type="GO" id="GO:0006890">
    <property type="term" value="P:retrograde vesicle-mediated transport, Golgi to endoplasmic reticulum"/>
    <property type="evidence" value="ECO:0007669"/>
    <property type="project" value="TreeGrafter"/>
</dbReference>
<keyword evidence="5 11" id="KW-0493">Microtubule</keyword>
<dbReference type="GO" id="GO:0006886">
    <property type="term" value="P:intracellular protein transport"/>
    <property type="evidence" value="ECO:0007669"/>
    <property type="project" value="TreeGrafter"/>
</dbReference>
<feature type="domain" description="PAC1-like LisH-like dimerisation" evidence="13">
    <location>
        <begin position="11"/>
        <end position="46"/>
    </location>
</feature>
<keyword evidence="7 11" id="KW-0498">Mitosis</keyword>
<dbReference type="PROSITE" id="PS50896">
    <property type="entry name" value="LISH"/>
    <property type="match status" value="1"/>
</dbReference>
<evidence type="ECO:0000256" key="7">
    <source>
        <dbReference type="ARBA" id="ARBA00022776"/>
    </source>
</evidence>
<keyword evidence="6" id="KW-0677">Repeat</keyword>
<evidence type="ECO:0000256" key="1">
    <source>
        <dbReference type="ARBA" id="ARBA00022448"/>
    </source>
</evidence>
<feature type="repeat" description="WD" evidence="12">
    <location>
        <begin position="158"/>
        <end position="188"/>
    </location>
</feature>
<evidence type="ECO:0000313" key="15">
    <source>
        <dbReference type="Proteomes" id="UP001321749"/>
    </source>
</evidence>
<dbReference type="InterPro" id="IPR050844">
    <property type="entry name" value="Coatomer_complex_subunit"/>
</dbReference>
<keyword evidence="15" id="KW-1185">Reference proteome</keyword>
<keyword evidence="8 11" id="KW-0175">Coiled coil</keyword>
<dbReference type="Pfam" id="PF24951">
    <property type="entry name" value="LisH_PAC1"/>
    <property type="match status" value="1"/>
</dbReference>